<gene>
    <name evidence="8 10" type="primary">acpS</name>
    <name evidence="10" type="ORF">ENV70_04145</name>
</gene>
<feature type="binding site" evidence="8">
    <location>
        <position position="9"/>
    </location>
    <ligand>
        <name>Mg(2+)</name>
        <dbReference type="ChEBI" id="CHEBI:18420"/>
    </ligand>
</feature>
<dbReference type="GO" id="GO:0000287">
    <property type="term" value="F:magnesium ion binding"/>
    <property type="evidence" value="ECO:0007669"/>
    <property type="project" value="UniProtKB-UniRule"/>
</dbReference>
<evidence type="ECO:0000256" key="6">
    <source>
        <dbReference type="ARBA" id="ARBA00023098"/>
    </source>
</evidence>
<organism evidence="10">
    <name type="scientific">candidate division WOR-3 bacterium</name>
    <dbReference type="NCBI Taxonomy" id="2052148"/>
    <lineage>
        <taxon>Bacteria</taxon>
        <taxon>Bacteria division WOR-3</taxon>
    </lineage>
</organism>
<dbReference type="Pfam" id="PF01648">
    <property type="entry name" value="ACPS"/>
    <property type="match status" value="1"/>
</dbReference>
<dbReference type="EMBL" id="DTHJ01000086">
    <property type="protein sequence ID" value="HHS62791.1"/>
    <property type="molecule type" value="Genomic_DNA"/>
</dbReference>
<dbReference type="GO" id="GO:0008897">
    <property type="term" value="F:holo-[acyl-carrier-protein] synthase activity"/>
    <property type="evidence" value="ECO:0007669"/>
    <property type="project" value="UniProtKB-UniRule"/>
</dbReference>
<reference evidence="10" key="1">
    <citation type="journal article" date="2020" name="mSystems">
        <title>Genome- and Community-Level Interaction Insights into Carbon Utilization and Element Cycling Functions of Hydrothermarchaeota in Hydrothermal Sediment.</title>
        <authorList>
            <person name="Zhou Z."/>
            <person name="Liu Y."/>
            <person name="Xu W."/>
            <person name="Pan J."/>
            <person name="Luo Z.H."/>
            <person name="Li M."/>
        </authorList>
    </citation>
    <scope>NUCLEOTIDE SEQUENCE [LARGE SCALE GENOMIC DNA]</scope>
    <source>
        <strain evidence="10">SpSt-783</strain>
    </source>
</reference>
<dbReference type="GO" id="GO:0006633">
    <property type="term" value="P:fatty acid biosynthetic process"/>
    <property type="evidence" value="ECO:0007669"/>
    <property type="project" value="UniProtKB-UniRule"/>
</dbReference>
<keyword evidence="2 8" id="KW-0808">Transferase</keyword>
<evidence type="ECO:0000256" key="5">
    <source>
        <dbReference type="ARBA" id="ARBA00022842"/>
    </source>
</evidence>
<evidence type="ECO:0000313" key="10">
    <source>
        <dbReference type="EMBL" id="HHS62791.1"/>
    </source>
</evidence>
<evidence type="ECO:0000256" key="2">
    <source>
        <dbReference type="ARBA" id="ARBA00022679"/>
    </source>
</evidence>
<comment type="cofactor">
    <cofactor evidence="8">
        <name>Mg(2+)</name>
        <dbReference type="ChEBI" id="CHEBI:18420"/>
    </cofactor>
</comment>
<dbReference type="InterPro" id="IPR037143">
    <property type="entry name" value="4-PPantetheinyl_Trfase_dom_sf"/>
</dbReference>
<keyword evidence="1 8" id="KW-0444">Lipid biosynthesis</keyword>
<keyword evidence="8" id="KW-0963">Cytoplasm</keyword>
<evidence type="ECO:0000259" key="9">
    <source>
        <dbReference type="Pfam" id="PF01648"/>
    </source>
</evidence>
<dbReference type="HAMAP" id="MF_00101">
    <property type="entry name" value="AcpS"/>
    <property type="match status" value="1"/>
</dbReference>
<evidence type="ECO:0000256" key="3">
    <source>
        <dbReference type="ARBA" id="ARBA00022723"/>
    </source>
</evidence>
<feature type="binding site" evidence="8">
    <location>
        <position position="57"/>
    </location>
    <ligand>
        <name>Mg(2+)</name>
        <dbReference type="ChEBI" id="CHEBI:18420"/>
    </ligand>
</feature>
<keyword evidence="4 8" id="KW-0276">Fatty acid metabolism</keyword>
<comment type="similarity">
    <text evidence="8">Belongs to the P-Pant transferase superfamily. AcpS family.</text>
</comment>
<comment type="catalytic activity">
    <reaction evidence="8">
        <text>apo-[ACP] + CoA = holo-[ACP] + adenosine 3',5'-bisphosphate + H(+)</text>
        <dbReference type="Rhea" id="RHEA:12068"/>
        <dbReference type="Rhea" id="RHEA-COMP:9685"/>
        <dbReference type="Rhea" id="RHEA-COMP:9690"/>
        <dbReference type="ChEBI" id="CHEBI:15378"/>
        <dbReference type="ChEBI" id="CHEBI:29999"/>
        <dbReference type="ChEBI" id="CHEBI:57287"/>
        <dbReference type="ChEBI" id="CHEBI:58343"/>
        <dbReference type="ChEBI" id="CHEBI:64479"/>
        <dbReference type="EC" id="2.7.8.7"/>
    </reaction>
</comment>
<keyword evidence="5 8" id="KW-0460">Magnesium</keyword>
<feature type="domain" description="4'-phosphopantetheinyl transferase" evidence="9">
    <location>
        <begin position="5"/>
        <end position="114"/>
    </location>
</feature>
<comment type="caution">
    <text evidence="10">The sequence shown here is derived from an EMBL/GenBank/DDBJ whole genome shotgun (WGS) entry which is preliminary data.</text>
</comment>
<dbReference type="SUPFAM" id="SSF56214">
    <property type="entry name" value="4'-phosphopantetheinyl transferase"/>
    <property type="match status" value="1"/>
</dbReference>
<dbReference type="Gene3D" id="3.90.470.20">
    <property type="entry name" value="4'-phosphopantetheinyl transferase domain"/>
    <property type="match status" value="1"/>
</dbReference>
<comment type="subcellular location">
    <subcellularLocation>
        <location evidence="8">Cytoplasm</location>
    </subcellularLocation>
</comment>
<comment type="function">
    <text evidence="8">Transfers the 4'-phosphopantetheine moiety from coenzyme A to a Ser of acyl-carrier-protein.</text>
</comment>
<keyword evidence="7 8" id="KW-0275">Fatty acid biosynthesis</keyword>
<dbReference type="InterPro" id="IPR008278">
    <property type="entry name" value="4-PPantetheinyl_Trfase_dom"/>
</dbReference>
<evidence type="ECO:0000256" key="8">
    <source>
        <dbReference type="HAMAP-Rule" id="MF_00101"/>
    </source>
</evidence>
<dbReference type="InterPro" id="IPR004568">
    <property type="entry name" value="Ppantetheine-prot_Trfase_dom"/>
</dbReference>
<dbReference type="NCBIfam" id="TIGR00556">
    <property type="entry name" value="pantethn_trn"/>
    <property type="match status" value="1"/>
</dbReference>
<dbReference type="AlphaFoldDB" id="A0A7C6AFI6"/>
<evidence type="ECO:0000256" key="1">
    <source>
        <dbReference type="ARBA" id="ARBA00022516"/>
    </source>
</evidence>
<accession>A0A7C6AFI6</accession>
<dbReference type="NCBIfam" id="TIGR00516">
    <property type="entry name" value="acpS"/>
    <property type="match status" value="1"/>
</dbReference>
<proteinExistence type="inferred from homology"/>
<name>A0A7C6AFI6_UNCW3</name>
<keyword evidence="3 8" id="KW-0479">Metal-binding</keyword>
<evidence type="ECO:0000256" key="4">
    <source>
        <dbReference type="ARBA" id="ARBA00022832"/>
    </source>
</evidence>
<sequence>MEIFGIGIDIIEVARIKSAIERHKKFIDKIFSPEEIKYSDRGSFRYEELAGRFASKEAILKAIKTGWRRGISYRDIAILNEKSGAPYVVLSGRAKEICEEINIKKIFISISHTKELAIGLAIATI</sequence>
<dbReference type="GO" id="GO:0005737">
    <property type="term" value="C:cytoplasm"/>
    <property type="evidence" value="ECO:0007669"/>
    <property type="project" value="UniProtKB-SubCell"/>
</dbReference>
<protein>
    <recommendedName>
        <fullName evidence="8">Holo-[acyl-carrier-protein] synthase</fullName>
        <shortName evidence="8">Holo-ACP synthase</shortName>
        <ecNumber evidence="8">2.7.8.7</ecNumber>
    </recommendedName>
    <alternativeName>
        <fullName evidence="8">4'-phosphopantetheinyl transferase AcpS</fullName>
    </alternativeName>
</protein>
<keyword evidence="6 8" id="KW-0443">Lipid metabolism</keyword>
<dbReference type="InterPro" id="IPR002582">
    <property type="entry name" value="ACPS"/>
</dbReference>
<evidence type="ECO:0000256" key="7">
    <source>
        <dbReference type="ARBA" id="ARBA00023160"/>
    </source>
</evidence>
<dbReference type="EC" id="2.7.8.7" evidence="8"/>